<dbReference type="RefSeq" id="WP_037920733.1">
    <property type="nucleotide sequence ID" value="NZ_CP030862.1"/>
</dbReference>
<dbReference type="EMBL" id="CP030862">
    <property type="protein sequence ID" value="AXE22220.1"/>
    <property type="molecule type" value="Genomic_DNA"/>
</dbReference>
<dbReference type="KEGG" id="sgz:C0216_01085"/>
<accession>A0A344TU99</accession>
<dbReference type="Proteomes" id="UP000252004">
    <property type="component" value="Chromosome"/>
</dbReference>
<name>A0A344TU99_9ACTN</name>
<keyword evidence="2" id="KW-1185">Reference proteome</keyword>
<reference evidence="1 2" key="1">
    <citation type="submission" date="2018-01" db="EMBL/GenBank/DDBJ databases">
        <title>Draft genome Sequence of streptomyces globosus LZH-48.</title>
        <authorList>
            <person name="Ran K."/>
            <person name="Li Z."/>
            <person name="Wei S."/>
            <person name="Dong R."/>
        </authorList>
    </citation>
    <scope>NUCLEOTIDE SEQUENCE [LARGE SCALE GENOMIC DNA]</scope>
    <source>
        <strain evidence="1 2">LZH-48</strain>
    </source>
</reference>
<proteinExistence type="predicted"/>
<organism evidence="1 2">
    <name type="scientific">Streptomyces globosus</name>
    <dbReference type="NCBI Taxonomy" id="68209"/>
    <lineage>
        <taxon>Bacteria</taxon>
        <taxon>Bacillati</taxon>
        <taxon>Actinomycetota</taxon>
        <taxon>Actinomycetes</taxon>
        <taxon>Kitasatosporales</taxon>
        <taxon>Streptomycetaceae</taxon>
        <taxon>Streptomyces</taxon>
    </lineage>
</organism>
<dbReference type="AlphaFoldDB" id="A0A344TU99"/>
<dbReference type="OrthoDB" id="3431428at2"/>
<evidence type="ECO:0000313" key="2">
    <source>
        <dbReference type="Proteomes" id="UP000252004"/>
    </source>
</evidence>
<sequence>MTTAPRPSGIPPMPERNTKALRTAIAEHTPQLLADFDAHWKWAIGDAHDIAPVPAFLAQWWAEFAIARDPSLDRHIHDLESRAADASTNAEATQLLTQAAHLRREAGKAEPGQ</sequence>
<gene>
    <name evidence="1" type="ORF">C0216_01085</name>
</gene>
<protein>
    <submittedName>
        <fullName evidence="1">Uncharacterized protein</fullName>
    </submittedName>
</protein>
<evidence type="ECO:0000313" key="1">
    <source>
        <dbReference type="EMBL" id="AXE22220.1"/>
    </source>
</evidence>